<feature type="domain" description="Penicillin-binding protein transpeptidase" evidence="5">
    <location>
        <begin position="293"/>
        <end position="586"/>
    </location>
</feature>
<evidence type="ECO:0000256" key="4">
    <source>
        <dbReference type="SAM" id="Phobius"/>
    </source>
</evidence>
<dbReference type="InterPro" id="IPR036138">
    <property type="entry name" value="PBP_dimer_sf"/>
</dbReference>
<organism evidence="7 8">
    <name type="scientific">Erythrobacter longus</name>
    <dbReference type="NCBI Taxonomy" id="1044"/>
    <lineage>
        <taxon>Bacteria</taxon>
        <taxon>Pseudomonadati</taxon>
        <taxon>Pseudomonadota</taxon>
        <taxon>Alphaproteobacteria</taxon>
        <taxon>Sphingomonadales</taxon>
        <taxon>Erythrobacteraceae</taxon>
        <taxon>Erythrobacter/Porphyrobacter group</taxon>
        <taxon>Erythrobacter</taxon>
    </lineage>
</organism>
<feature type="transmembrane region" description="Helical" evidence="4">
    <location>
        <begin position="77"/>
        <end position="100"/>
    </location>
</feature>
<dbReference type="GO" id="GO:0008658">
    <property type="term" value="F:penicillin binding"/>
    <property type="evidence" value="ECO:0007669"/>
    <property type="project" value="InterPro"/>
</dbReference>
<dbReference type="SUPFAM" id="SSF56601">
    <property type="entry name" value="beta-lactamase/transpeptidase-like"/>
    <property type="match status" value="1"/>
</dbReference>
<sequence>MNTVALSGGLGAQARARDFGANDFATGVGSGSQQAQPRPDTAVPAGVPAAVPAGNPAGRIHSAHMRSSFLVVARTRLLLLMGCFALVAVIALLRVGYLGFVGSAPAQPSLTEALLPPRGEITDRNGTPLARNFPAYALWFNPEAMGDDGAPLVKPPAEVAAKLKAIFPDLNVARTIRVLSSKRGGYILPRILPEDANKVMNLGEIALEVPREFDRHYPQGALGAHVLGFVRENDAGKTQGAFGMEQVLDEQLASADLRGEPVPISIDLRVQGALEDELGKGMLATDAKGAAGIVLDVDTGEVLAMASLPSFDPNLSDAHSSPNIYNRVTNGVYELGSTFKPITIAAAIDGGVVRNLRKEWSASNVEIAGRKIRDLHPKGATLNVPESLVYSSNTVTARVADELGEEAMRKVMLDLQMNQRPQIELQAKGRPIWPQELPNGKWSRITNMTVSYGHGIAVTPLHLANAYAAMVNGGIWRPATLRKIEAGKAPKGKRVFKASTSSRMRQMLRMIAMYGTGRSADAPGYRVGGKTGSAEKAGRGGYRQTSLITTFAAAFPMDRPRYVVVTLLDEPRGTVAASGARTAAFNAAPIVKELVPRIGPMLGVRPDANRDVDISDLRYLVEGRR</sequence>
<comment type="caution">
    <text evidence="7">The sequence shown here is derived from an EMBL/GenBank/DDBJ whole genome shotgun (WGS) entry which is preliminary data.</text>
</comment>
<protein>
    <submittedName>
        <fullName evidence="7">Peptidoglycan glycosyltransferase</fullName>
    </submittedName>
</protein>
<dbReference type="InterPro" id="IPR005311">
    <property type="entry name" value="PBP_dimer"/>
</dbReference>
<evidence type="ECO:0000256" key="1">
    <source>
        <dbReference type="ARBA" id="ARBA00004370"/>
    </source>
</evidence>
<dbReference type="AlphaFoldDB" id="A0A074MCB4"/>
<keyword evidence="2" id="KW-0378">Hydrolase</keyword>
<keyword evidence="7" id="KW-0808">Transferase</keyword>
<dbReference type="PANTHER" id="PTHR30627:SF1">
    <property type="entry name" value="PEPTIDOGLYCAN D,D-TRANSPEPTIDASE FTSI"/>
    <property type="match status" value="1"/>
</dbReference>
<dbReference type="Proteomes" id="UP000027647">
    <property type="component" value="Unassembled WGS sequence"/>
</dbReference>
<evidence type="ECO:0000313" key="7">
    <source>
        <dbReference type="EMBL" id="KEO90400.1"/>
    </source>
</evidence>
<dbReference type="InterPro" id="IPR012338">
    <property type="entry name" value="Beta-lactam/transpept-like"/>
</dbReference>
<dbReference type="InterPro" id="IPR050515">
    <property type="entry name" value="Beta-lactam/transpept"/>
</dbReference>
<evidence type="ECO:0000256" key="3">
    <source>
        <dbReference type="ARBA" id="ARBA00023136"/>
    </source>
</evidence>
<evidence type="ECO:0000259" key="6">
    <source>
        <dbReference type="Pfam" id="PF03717"/>
    </source>
</evidence>
<dbReference type="Gene3D" id="3.30.450.330">
    <property type="match status" value="1"/>
</dbReference>
<dbReference type="GO" id="GO:0005886">
    <property type="term" value="C:plasma membrane"/>
    <property type="evidence" value="ECO:0007669"/>
    <property type="project" value="TreeGrafter"/>
</dbReference>
<keyword evidence="2" id="KW-0121">Carboxypeptidase</keyword>
<keyword evidence="2" id="KW-0645">Protease</keyword>
<dbReference type="GO" id="GO:0016740">
    <property type="term" value="F:transferase activity"/>
    <property type="evidence" value="ECO:0007669"/>
    <property type="project" value="UniProtKB-KW"/>
</dbReference>
<dbReference type="Gene3D" id="3.40.710.10">
    <property type="entry name" value="DD-peptidase/beta-lactamase superfamily"/>
    <property type="match status" value="1"/>
</dbReference>
<keyword evidence="4" id="KW-1133">Transmembrane helix</keyword>
<dbReference type="GO" id="GO:0071555">
    <property type="term" value="P:cell wall organization"/>
    <property type="evidence" value="ECO:0007669"/>
    <property type="project" value="TreeGrafter"/>
</dbReference>
<evidence type="ECO:0000256" key="2">
    <source>
        <dbReference type="ARBA" id="ARBA00022645"/>
    </source>
</evidence>
<comment type="subcellular location">
    <subcellularLocation>
        <location evidence="1">Membrane</location>
    </subcellularLocation>
</comment>
<evidence type="ECO:0000259" key="5">
    <source>
        <dbReference type="Pfam" id="PF00905"/>
    </source>
</evidence>
<feature type="domain" description="Penicillin-binding protein dimerisation" evidence="6">
    <location>
        <begin position="116"/>
        <end position="253"/>
    </location>
</feature>
<proteinExistence type="predicted"/>
<keyword evidence="8" id="KW-1185">Reference proteome</keyword>
<evidence type="ECO:0000313" key="8">
    <source>
        <dbReference type="Proteomes" id="UP000027647"/>
    </source>
</evidence>
<keyword evidence="3 4" id="KW-0472">Membrane</keyword>
<dbReference type="GO" id="GO:0004180">
    <property type="term" value="F:carboxypeptidase activity"/>
    <property type="evidence" value="ECO:0007669"/>
    <property type="project" value="UniProtKB-KW"/>
</dbReference>
<dbReference type="PANTHER" id="PTHR30627">
    <property type="entry name" value="PEPTIDOGLYCAN D,D-TRANSPEPTIDASE"/>
    <property type="match status" value="1"/>
</dbReference>
<reference evidence="7 8" key="1">
    <citation type="submission" date="2014-04" db="EMBL/GenBank/DDBJ databases">
        <title>A comprehensive comparison of genomes of Erythrobacter spp. strains.</title>
        <authorList>
            <person name="Zheng Q."/>
        </authorList>
    </citation>
    <scope>NUCLEOTIDE SEQUENCE [LARGE SCALE GENOMIC DNA]</scope>
    <source>
        <strain evidence="7 8">DSM 6997</strain>
    </source>
</reference>
<dbReference type="Gene3D" id="3.90.1310.10">
    <property type="entry name" value="Penicillin-binding protein 2a (Domain 2)"/>
    <property type="match status" value="1"/>
</dbReference>
<dbReference type="Pfam" id="PF00905">
    <property type="entry name" value="Transpeptidase"/>
    <property type="match status" value="1"/>
</dbReference>
<dbReference type="eggNOG" id="COG0768">
    <property type="taxonomic scope" value="Bacteria"/>
</dbReference>
<keyword evidence="4" id="KW-0812">Transmembrane</keyword>
<dbReference type="SUPFAM" id="SSF56519">
    <property type="entry name" value="Penicillin binding protein dimerisation domain"/>
    <property type="match status" value="1"/>
</dbReference>
<gene>
    <name evidence="7" type="ORF">EH31_09935</name>
</gene>
<accession>A0A074MCB4</accession>
<dbReference type="InterPro" id="IPR001460">
    <property type="entry name" value="PCN-bd_Tpept"/>
</dbReference>
<dbReference type="EMBL" id="JMIW01000003">
    <property type="protein sequence ID" value="KEO90400.1"/>
    <property type="molecule type" value="Genomic_DNA"/>
</dbReference>
<name>A0A074MCB4_ERYLO</name>
<dbReference type="Pfam" id="PF03717">
    <property type="entry name" value="PBP_dimer"/>
    <property type="match status" value="1"/>
</dbReference>
<dbReference type="STRING" id="1044.EH31_09935"/>